<dbReference type="EMBL" id="FNGY01000007">
    <property type="protein sequence ID" value="SDN34793.1"/>
    <property type="molecule type" value="Genomic_DNA"/>
</dbReference>
<keyword evidence="3" id="KW-1185">Reference proteome</keyword>
<protein>
    <submittedName>
        <fullName evidence="2">Uncharacterized protein</fullName>
    </submittedName>
</protein>
<gene>
    <name evidence="2" type="ORF">SAMN05421820_107146</name>
</gene>
<proteinExistence type="predicted"/>
<reference evidence="3" key="1">
    <citation type="submission" date="2016-10" db="EMBL/GenBank/DDBJ databases">
        <authorList>
            <person name="Varghese N."/>
            <person name="Submissions S."/>
        </authorList>
    </citation>
    <scope>NUCLEOTIDE SEQUENCE [LARGE SCALE GENOMIC DNA]</scope>
    <source>
        <strain evidence="3">DSM 19110</strain>
    </source>
</reference>
<name>A0A1H0ANZ0_9SPHI</name>
<evidence type="ECO:0000313" key="3">
    <source>
        <dbReference type="Proteomes" id="UP000183200"/>
    </source>
</evidence>
<keyword evidence="1" id="KW-0175">Coiled coil</keyword>
<sequence length="295" mass="32174">MRSTILIFVLTVLAFKTDAQTLQSVTDNGSTTSNRISINTGNEGLALLGNSYLSFKNAGNSSRVGYMQHDGENLVINADVGNVRFTNNVGIGILNPIYKLDVGGEARVATTVITNSNSPFSNSSVLYSQGGFNNMFGVDGTWTSKYFGMKTDGTFVAMGGNVGIGTSTPDAKLTVAGNIHAKELKISVAAGADFVFNEDYKLLQLDSVECFVKIKNHLPGIPSANEMKTSGLEVGDFQIKLLQKIEELTLHLIELNKRNNENEQKLKNQEKQNMERLKQQDEKIKVLTELLNKKG</sequence>
<dbReference type="Proteomes" id="UP000183200">
    <property type="component" value="Unassembled WGS sequence"/>
</dbReference>
<evidence type="ECO:0000256" key="1">
    <source>
        <dbReference type="SAM" id="Coils"/>
    </source>
</evidence>
<accession>A0A1H0ANZ0</accession>
<feature type="coiled-coil region" evidence="1">
    <location>
        <begin position="245"/>
        <end position="287"/>
    </location>
</feature>
<evidence type="ECO:0000313" key="2">
    <source>
        <dbReference type="EMBL" id="SDN34793.1"/>
    </source>
</evidence>
<dbReference type="AlphaFoldDB" id="A0A1H0ANZ0"/>
<dbReference type="RefSeq" id="WP_074610284.1">
    <property type="nucleotide sequence ID" value="NZ_FNGY01000007.1"/>
</dbReference>
<organism evidence="2 3">
    <name type="scientific">Pedobacter steynii</name>
    <dbReference type="NCBI Taxonomy" id="430522"/>
    <lineage>
        <taxon>Bacteria</taxon>
        <taxon>Pseudomonadati</taxon>
        <taxon>Bacteroidota</taxon>
        <taxon>Sphingobacteriia</taxon>
        <taxon>Sphingobacteriales</taxon>
        <taxon>Sphingobacteriaceae</taxon>
        <taxon>Pedobacter</taxon>
    </lineage>
</organism>
<dbReference type="OrthoDB" id="9793307at2"/>